<dbReference type="GO" id="GO:0070062">
    <property type="term" value="C:extracellular exosome"/>
    <property type="evidence" value="ECO:0007669"/>
    <property type="project" value="TreeGrafter"/>
</dbReference>
<dbReference type="InterPro" id="IPR001382">
    <property type="entry name" value="Glyco_hydro_47"/>
</dbReference>
<dbReference type="GO" id="GO:0005975">
    <property type="term" value="P:carbohydrate metabolic process"/>
    <property type="evidence" value="ECO:0007669"/>
    <property type="project" value="InterPro"/>
</dbReference>
<dbReference type="Gene3D" id="1.50.10.10">
    <property type="match status" value="1"/>
</dbReference>
<dbReference type="Proteomes" id="UP000314294">
    <property type="component" value="Unassembled WGS sequence"/>
</dbReference>
<dbReference type="InterPro" id="IPR050749">
    <property type="entry name" value="Glycosyl_Hydrolase_47"/>
</dbReference>
<dbReference type="Pfam" id="PF01532">
    <property type="entry name" value="Glyco_hydro_47"/>
    <property type="match status" value="1"/>
</dbReference>
<sequence>MEFVHLTYLTGNPAYYQKVPPPTTRGRRPVDTTACLMSHHTSVGGLGDSFYEYLLKAWLMSDKTDTEARKTYDDAIEVKL</sequence>
<dbReference type="InterPro" id="IPR012341">
    <property type="entry name" value="6hp_glycosidase-like_sf"/>
</dbReference>
<comment type="cofactor">
    <cofactor evidence="1">
        <name>Ca(2+)</name>
        <dbReference type="ChEBI" id="CHEBI:29108"/>
    </cofactor>
</comment>
<comment type="caution">
    <text evidence="6">The sequence shown here is derived from an EMBL/GenBank/DDBJ whole genome shotgun (WGS) entry which is preliminary data.</text>
</comment>
<comment type="pathway">
    <text evidence="2">Protein modification; protein glycosylation.</text>
</comment>
<organism evidence="6 7">
    <name type="scientific">Liparis tanakae</name>
    <name type="common">Tanaka's snailfish</name>
    <dbReference type="NCBI Taxonomy" id="230148"/>
    <lineage>
        <taxon>Eukaryota</taxon>
        <taxon>Metazoa</taxon>
        <taxon>Chordata</taxon>
        <taxon>Craniata</taxon>
        <taxon>Vertebrata</taxon>
        <taxon>Euteleostomi</taxon>
        <taxon>Actinopterygii</taxon>
        <taxon>Neopterygii</taxon>
        <taxon>Teleostei</taxon>
        <taxon>Neoteleostei</taxon>
        <taxon>Acanthomorphata</taxon>
        <taxon>Eupercaria</taxon>
        <taxon>Perciformes</taxon>
        <taxon>Cottioidei</taxon>
        <taxon>Cottales</taxon>
        <taxon>Liparidae</taxon>
        <taxon>Liparis</taxon>
    </lineage>
</organism>
<keyword evidence="4" id="KW-0378">Hydrolase</keyword>
<gene>
    <name evidence="6" type="primary">MAN1A2_1</name>
    <name evidence="6" type="ORF">EYF80_055031</name>
</gene>
<dbReference type="GO" id="GO:0005783">
    <property type="term" value="C:endoplasmic reticulum"/>
    <property type="evidence" value="ECO:0007669"/>
    <property type="project" value="TreeGrafter"/>
</dbReference>
<proteinExistence type="inferred from homology"/>
<reference evidence="6 7" key="1">
    <citation type="submission" date="2019-03" db="EMBL/GenBank/DDBJ databases">
        <title>First draft genome of Liparis tanakae, snailfish: a comprehensive survey of snailfish specific genes.</title>
        <authorList>
            <person name="Kim W."/>
            <person name="Song I."/>
            <person name="Jeong J.-H."/>
            <person name="Kim D."/>
            <person name="Kim S."/>
            <person name="Ryu S."/>
            <person name="Song J.Y."/>
            <person name="Lee S.K."/>
        </authorList>
    </citation>
    <scope>NUCLEOTIDE SEQUENCE [LARGE SCALE GENOMIC DNA]</scope>
    <source>
        <tissue evidence="6">Muscle</tissue>
    </source>
</reference>
<evidence type="ECO:0000256" key="3">
    <source>
        <dbReference type="ARBA" id="ARBA00007658"/>
    </source>
</evidence>
<dbReference type="SUPFAM" id="SSF48225">
    <property type="entry name" value="Seven-hairpin glycosidases"/>
    <property type="match status" value="1"/>
</dbReference>
<dbReference type="AlphaFoldDB" id="A0A4Z2F296"/>
<dbReference type="PANTHER" id="PTHR11742:SF40">
    <property type="entry name" value="MANNOSYL-OLIGOSACCHARIDE 1,2-ALPHA-MANNOSIDASE IB"/>
    <property type="match status" value="1"/>
</dbReference>
<dbReference type="PANTHER" id="PTHR11742">
    <property type="entry name" value="MANNOSYL-OLIGOSACCHARIDE ALPHA-1,2-MANNOSIDASE-RELATED"/>
    <property type="match status" value="1"/>
</dbReference>
<protein>
    <submittedName>
        <fullName evidence="6">Mannosyl-oligosaccharide 1,2-alpha-mannosidase IB</fullName>
    </submittedName>
</protein>
<dbReference type="InterPro" id="IPR036026">
    <property type="entry name" value="Seven-hairpin_glycosidases"/>
</dbReference>
<keyword evidence="7" id="KW-1185">Reference proteome</keyword>
<evidence type="ECO:0000256" key="2">
    <source>
        <dbReference type="ARBA" id="ARBA00004922"/>
    </source>
</evidence>
<keyword evidence="5" id="KW-1015">Disulfide bond</keyword>
<comment type="similarity">
    <text evidence="3">Belongs to the glycosyl hydrolase 47 family.</text>
</comment>
<dbReference type="EMBL" id="SRLO01001886">
    <property type="protein sequence ID" value="TNN34804.1"/>
    <property type="molecule type" value="Genomic_DNA"/>
</dbReference>
<evidence type="ECO:0000256" key="5">
    <source>
        <dbReference type="ARBA" id="ARBA00023157"/>
    </source>
</evidence>
<evidence type="ECO:0000256" key="1">
    <source>
        <dbReference type="ARBA" id="ARBA00001913"/>
    </source>
</evidence>
<accession>A0A4Z2F296</accession>
<dbReference type="OrthoDB" id="8118055at2759"/>
<dbReference type="GO" id="GO:0000139">
    <property type="term" value="C:Golgi membrane"/>
    <property type="evidence" value="ECO:0007669"/>
    <property type="project" value="TreeGrafter"/>
</dbReference>
<evidence type="ECO:0000313" key="6">
    <source>
        <dbReference type="EMBL" id="TNN34804.1"/>
    </source>
</evidence>
<dbReference type="GO" id="GO:0004571">
    <property type="term" value="F:mannosyl-oligosaccharide 1,2-alpha-mannosidase activity"/>
    <property type="evidence" value="ECO:0007669"/>
    <property type="project" value="InterPro"/>
</dbReference>
<evidence type="ECO:0000313" key="7">
    <source>
        <dbReference type="Proteomes" id="UP000314294"/>
    </source>
</evidence>
<evidence type="ECO:0000256" key="4">
    <source>
        <dbReference type="ARBA" id="ARBA00022801"/>
    </source>
</evidence>
<name>A0A4Z2F296_9TELE</name>
<dbReference type="GO" id="GO:0005509">
    <property type="term" value="F:calcium ion binding"/>
    <property type="evidence" value="ECO:0007669"/>
    <property type="project" value="InterPro"/>
</dbReference>